<sequence>MNLIILVLVPERNFAFQLTIDMKASGYVGLIKPPPPSPAVGFPGYREGLQEQLLKGF</sequence>
<evidence type="ECO:0000313" key="2">
    <source>
        <dbReference type="Proteomes" id="UP000238479"/>
    </source>
</evidence>
<accession>A0A2P6RLL0</accession>
<dbReference type="Proteomes" id="UP000238479">
    <property type="component" value="Chromosome 2"/>
</dbReference>
<reference evidence="1 2" key="1">
    <citation type="journal article" date="2018" name="Nat. Genet.">
        <title>The Rosa genome provides new insights in the design of modern roses.</title>
        <authorList>
            <person name="Bendahmane M."/>
        </authorList>
    </citation>
    <scope>NUCLEOTIDE SEQUENCE [LARGE SCALE GENOMIC DNA]</scope>
    <source>
        <strain evidence="2">cv. Old Blush</strain>
    </source>
</reference>
<comment type="caution">
    <text evidence="1">The sequence shown here is derived from an EMBL/GenBank/DDBJ whole genome shotgun (WGS) entry which is preliminary data.</text>
</comment>
<protein>
    <submittedName>
        <fullName evidence="1">Uncharacterized protein</fullName>
    </submittedName>
</protein>
<organism evidence="1 2">
    <name type="scientific">Rosa chinensis</name>
    <name type="common">China rose</name>
    <dbReference type="NCBI Taxonomy" id="74649"/>
    <lineage>
        <taxon>Eukaryota</taxon>
        <taxon>Viridiplantae</taxon>
        <taxon>Streptophyta</taxon>
        <taxon>Embryophyta</taxon>
        <taxon>Tracheophyta</taxon>
        <taxon>Spermatophyta</taxon>
        <taxon>Magnoliopsida</taxon>
        <taxon>eudicotyledons</taxon>
        <taxon>Gunneridae</taxon>
        <taxon>Pentapetalae</taxon>
        <taxon>rosids</taxon>
        <taxon>fabids</taxon>
        <taxon>Rosales</taxon>
        <taxon>Rosaceae</taxon>
        <taxon>Rosoideae</taxon>
        <taxon>Rosoideae incertae sedis</taxon>
        <taxon>Rosa</taxon>
    </lineage>
</organism>
<name>A0A2P6RLL0_ROSCH</name>
<proteinExistence type="predicted"/>
<gene>
    <name evidence="1" type="ORF">RchiOBHm_Chr2g0097991</name>
</gene>
<evidence type="ECO:0000313" key="1">
    <source>
        <dbReference type="EMBL" id="PRQ47281.1"/>
    </source>
</evidence>
<dbReference type="AlphaFoldDB" id="A0A2P6RLL0"/>
<dbReference type="Gramene" id="PRQ47281">
    <property type="protein sequence ID" value="PRQ47281"/>
    <property type="gene ID" value="RchiOBHm_Chr2g0097991"/>
</dbReference>
<dbReference type="EMBL" id="PDCK01000040">
    <property type="protein sequence ID" value="PRQ47281.1"/>
    <property type="molecule type" value="Genomic_DNA"/>
</dbReference>
<keyword evidence="2" id="KW-1185">Reference proteome</keyword>